<dbReference type="RefSeq" id="WP_100383940.1">
    <property type="nucleotide sequence ID" value="NZ_LT629750.1"/>
</dbReference>
<evidence type="ECO:0000259" key="1">
    <source>
        <dbReference type="PROSITE" id="PS51186"/>
    </source>
</evidence>
<dbReference type="PROSITE" id="PS51186">
    <property type="entry name" value="GNAT"/>
    <property type="match status" value="1"/>
</dbReference>
<evidence type="ECO:0000313" key="3">
    <source>
        <dbReference type="Proteomes" id="UP000243904"/>
    </source>
</evidence>
<keyword evidence="2" id="KW-0808">Transferase</keyword>
<gene>
    <name evidence="2" type="ORF">SAMN05444158_3893</name>
</gene>
<dbReference type="Gene3D" id="3.40.630.30">
    <property type="match status" value="1"/>
</dbReference>
<dbReference type="InterPro" id="IPR016181">
    <property type="entry name" value="Acyl_CoA_acyltransferase"/>
</dbReference>
<dbReference type="Pfam" id="PF13527">
    <property type="entry name" value="Acetyltransf_9"/>
    <property type="match status" value="1"/>
</dbReference>
<feature type="domain" description="N-acetyltransferase" evidence="1">
    <location>
        <begin position="3"/>
        <end position="159"/>
    </location>
</feature>
<keyword evidence="3" id="KW-1185">Reference proteome</keyword>
<dbReference type="InterPro" id="IPR000182">
    <property type="entry name" value="GNAT_dom"/>
</dbReference>
<reference evidence="3" key="1">
    <citation type="submission" date="2016-10" db="EMBL/GenBank/DDBJ databases">
        <authorList>
            <person name="Varghese N."/>
            <person name="Submissions S."/>
        </authorList>
    </citation>
    <scope>NUCLEOTIDE SEQUENCE [LARGE SCALE GENOMIC DNA]</scope>
    <source>
        <strain evidence="3">GAS369</strain>
    </source>
</reference>
<protein>
    <submittedName>
        <fullName evidence="2">Acetyltransferase (GNAT) domain-containing protein</fullName>
    </submittedName>
</protein>
<dbReference type="CDD" id="cd04301">
    <property type="entry name" value="NAT_SF"/>
    <property type="match status" value="1"/>
</dbReference>
<name>A0A1H1WLF2_9BRAD</name>
<proteinExistence type="predicted"/>
<evidence type="ECO:0000313" key="2">
    <source>
        <dbReference type="EMBL" id="SDS97510.1"/>
    </source>
</evidence>
<organism evidence="2 3">
    <name type="scientific">Bradyrhizobium canariense</name>
    <dbReference type="NCBI Taxonomy" id="255045"/>
    <lineage>
        <taxon>Bacteria</taxon>
        <taxon>Pseudomonadati</taxon>
        <taxon>Pseudomonadota</taxon>
        <taxon>Alphaproteobacteria</taxon>
        <taxon>Hyphomicrobiales</taxon>
        <taxon>Nitrobacteraceae</taxon>
        <taxon>Bradyrhizobium</taxon>
    </lineage>
</organism>
<dbReference type="Proteomes" id="UP000243904">
    <property type="component" value="Chromosome I"/>
</dbReference>
<sequence length="180" mass="20220">MSIEIEVLNGDASWPLAKPLFDAVWPPHVVKKLPWADIAFAHAELRVLVQNEAEEVLCHVGLYRRDITWNGHKIRAAGIGGVLTREDARRHGYASIALNAAVQTLKDEGSTPFALLFCEPHNAPFYMGRGWKPFDGEVYVEQPQADQTQGRVRFEAMAPYVYDLKRAPRQGVLDLCGLPW</sequence>
<dbReference type="EMBL" id="LT629750">
    <property type="protein sequence ID" value="SDS97510.1"/>
    <property type="molecule type" value="Genomic_DNA"/>
</dbReference>
<dbReference type="AlphaFoldDB" id="A0A1H1WLF2"/>
<dbReference type="GO" id="GO:0016747">
    <property type="term" value="F:acyltransferase activity, transferring groups other than amino-acyl groups"/>
    <property type="evidence" value="ECO:0007669"/>
    <property type="project" value="InterPro"/>
</dbReference>
<dbReference type="SUPFAM" id="SSF55729">
    <property type="entry name" value="Acyl-CoA N-acyltransferases (Nat)"/>
    <property type="match status" value="1"/>
</dbReference>
<accession>A0A1H1WLF2</accession>